<evidence type="ECO:0000259" key="1">
    <source>
        <dbReference type="SMART" id="SM01119"/>
    </source>
</evidence>
<dbReference type="InterPro" id="IPR042208">
    <property type="entry name" value="D-ser_dehydrat-like_sf"/>
</dbReference>
<dbReference type="Proteomes" id="UP000217448">
    <property type="component" value="Unassembled WGS sequence"/>
</dbReference>
<reference evidence="3" key="1">
    <citation type="submission" date="2023-07" db="EMBL/GenBank/DDBJ databases">
        <title>Yangia mangrovi SAOS 153D genome.</title>
        <authorList>
            <person name="Verma A."/>
            <person name="Pal Y."/>
            <person name="Sundharam S."/>
            <person name="Bisht B."/>
            <person name="Srinivasan K."/>
        </authorList>
    </citation>
    <scope>NUCLEOTIDE SEQUENCE [LARGE SCALE GENOMIC DNA]</scope>
    <source>
        <strain evidence="3">SAOS 153D</strain>
    </source>
</reference>
<sequence>LEGVAFGLRDSAEALRGAGLPCPVVSVGSTPTAHAARDLSGVTELRAGVYMFFDLVMAGIDVCTVDDIALSVLTTVIGHQEAKGWVMVDAGWMALSRDRGTAAQAVDQGYGLVCDEAGRVIPDLIVTAANQEHGIVSLRPGSAASLPELPLGTRLRILPNHACATAAQHDRYHLLPAEPGPLQVWPRFGGW</sequence>
<dbReference type="PANTHER" id="PTHR28004">
    <property type="entry name" value="ZGC:162816-RELATED"/>
    <property type="match status" value="1"/>
</dbReference>
<accession>A0ABT2KL37</accession>
<name>A0ABT2KL37_9RHOB</name>
<evidence type="ECO:0000313" key="2">
    <source>
        <dbReference type="EMBL" id="MCT4371244.1"/>
    </source>
</evidence>
<dbReference type="Pfam" id="PF14031">
    <property type="entry name" value="D-ser_dehydrat"/>
    <property type="match status" value="1"/>
</dbReference>
<evidence type="ECO:0000313" key="3">
    <source>
        <dbReference type="Proteomes" id="UP000217448"/>
    </source>
</evidence>
<comment type="caution">
    <text evidence="2">The sequence shown here is derived from an EMBL/GenBank/DDBJ whole genome shotgun (WGS) entry which is preliminary data.</text>
</comment>
<dbReference type="SMART" id="SM01119">
    <property type="entry name" value="D-ser_dehydrat"/>
    <property type="match status" value="1"/>
</dbReference>
<feature type="domain" description="D-serine dehydratase-like" evidence="1">
    <location>
        <begin position="69"/>
        <end position="176"/>
    </location>
</feature>
<dbReference type="InterPro" id="IPR026956">
    <property type="entry name" value="D-ser_dehydrat-like_dom"/>
</dbReference>
<protein>
    <submittedName>
        <fullName evidence="2">DSD1 family PLP-dependent enzyme</fullName>
    </submittedName>
</protein>
<dbReference type="Gene3D" id="2.40.37.20">
    <property type="entry name" value="D-serine dehydratase-like domain"/>
    <property type="match status" value="1"/>
</dbReference>
<dbReference type="Gene3D" id="3.20.20.10">
    <property type="entry name" value="Alanine racemase"/>
    <property type="match status" value="1"/>
</dbReference>
<gene>
    <name evidence="2" type="ORF">CLG85_013315</name>
</gene>
<organism evidence="2 3">
    <name type="scientific">Alloyangia mangrovi</name>
    <dbReference type="NCBI Taxonomy" id="1779329"/>
    <lineage>
        <taxon>Bacteria</taxon>
        <taxon>Pseudomonadati</taxon>
        <taxon>Pseudomonadota</taxon>
        <taxon>Alphaproteobacteria</taxon>
        <taxon>Rhodobacterales</taxon>
        <taxon>Roseobacteraceae</taxon>
        <taxon>Alloyangia</taxon>
    </lineage>
</organism>
<keyword evidence="3" id="KW-1185">Reference proteome</keyword>
<proteinExistence type="predicted"/>
<dbReference type="PANTHER" id="PTHR28004:SF2">
    <property type="entry name" value="D-SERINE DEHYDRATASE"/>
    <property type="match status" value="1"/>
</dbReference>
<dbReference type="EMBL" id="NTHN02000022">
    <property type="protein sequence ID" value="MCT4371244.1"/>
    <property type="molecule type" value="Genomic_DNA"/>
</dbReference>
<feature type="non-terminal residue" evidence="2">
    <location>
        <position position="1"/>
    </location>
</feature>
<dbReference type="InterPro" id="IPR029066">
    <property type="entry name" value="PLP-binding_barrel"/>
</dbReference>
<dbReference type="InterPro" id="IPR051466">
    <property type="entry name" value="D-amino_acid_metab_enzyme"/>
</dbReference>